<accession>A0A2T9Y3S6</accession>
<dbReference type="EMBL" id="MBFT01000818">
    <property type="protein sequence ID" value="PVU86981.1"/>
    <property type="molecule type" value="Genomic_DNA"/>
</dbReference>
<reference evidence="2 3" key="1">
    <citation type="journal article" date="2018" name="MBio">
        <title>Comparative Genomics Reveals the Core Gene Toolbox for the Fungus-Insect Symbiosis.</title>
        <authorList>
            <person name="Wang Y."/>
            <person name="Stata M."/>
            <person name="Wang W."/>
            <person name="Stajich J.E."/>
            <person name="White M.M."/>
            <person name="Moncalvo J.M."/>
        </authorList>
    </citation>
    <scope>NUCLEOTIDE SEQUENCE [LARGE SCALE GENOMIC DNA]</scope>
    <source>
        <strain evidence="2 3">AUS-77-4</strain>
    </source>
</reference>
<feature type="compositionally biased region" description="Basic and acidic residues" evidence="1">
    <location>
        <begin position="72"/>
        <end position="83"/>
    </location>
</feature>
<dbReference type="Proteomes" id="UP000245699">
    <property type="component" value="Unassembled WGS sequence"/>
</dbReference>
<evidence type="ECO:0000313" key="2">
    <source>
        <dbReference type="EMBL" id="PVU86981.1"/>
    </source>
</evidence>
<organism evidence="2 3">
    <name type="scientific">Furculomyces boomerangus</name>
    <dbReference type="NCBI Taxonomy" id="61424"/>
    <lineage>
        <taxon>Eukaryota</taxon>
        <taxon>Fungi</taxon>
        <taxon>Fungi incertae sedis</taxon>
        <taxon>Zoopagomycota</taxon>
        <taxon>Kickxellomycotina</taxon>
        <taxon>Harpellomycetes</taxon>
        <taxon>Harpellales</taxon>
        <taxon>Harpellaceae</taxon>
        <taxon>Furculomyces</taxon>
    </lineage>
</organism>
<sequence length="378" mass="43366">MSMKLQLTSRARILTQTALISLKNASMGTRSLSTLGEKVEAEQDKSSNSYFIPGKRGFSPQFPPPKNWNPVPKEKKPLKKPEEIPEPSKLQSITLDPKKADPKLLFKQSMKKMRYQYYKEHLGKQLKREQDIKNKLQDIEKRRQRSIQSHMQKSKEYIEKTLLDPFSAYNVLNPEGKTVLSHANINPIKQTIPSEFGATANGNGTITKAETEERIKTENKAVEDSINSMIENKSISKKEKQFLEPITRLKPPRITIEYPEEENKHVKEVRRSRRLELEEMKKQKRLESLVNLYHSTSSFVTYENMDDKVAEFFSSAKVSLYYGIGELLDEKKKNGGLLTDLELKDRAKELLNTLSGTSGDDSQIGIDGIIEYSQRNKV</sequence>
<evidence type="ECO:0000313" key="3">
    <source>
        <dbReference type="Proteomes" id="UP000245699"/>
    </source>
</evidence>
<dbReference type="AlphaFoldDB" id="A0A2T9Y3S6"/>
<dbReference type="OrthoDB" id="5597211at2759"/>
<gene>
    <name evidence="2" type="ORF">BB559_006282</name>
</gene>
<name>A0A2T9Y3S6_9FUNG</name>
<proteinExistence type="predicted"/>
<protein>
    <submittedName>
        <fullName evidence="2">Uncharacterized protein</fullName>
    </submittedName>
</protein>
<feature type="region of interest" description="Disordered" evidence="1">
    <location>
        <begin position="35"/>
        <end position="89"/>
    </location>
</feature>
<evidence type="ECO:0000256" key="1">
    <source>
        <dbReference type="SAM" id="MobiDB-lite"/>
    </source>
</evidence>
<comment type="caution">
    <text evidence="2">The sequence shown here is derived from an EMBL/GenBank/DDBJ whole genome shotgun (WGS) entry which is preliminary data.</text>
</comment>
<keyword evidence="3" id="KW-1185">Reference proteome</keyword>